<gene>
    <name evidence="2" type="ORF">ACJ73_02179</name>
</gene>
<evidence type="ECO:0000313" key="2">
    <source>
        <dbReference type="EMBL" id="OJD26448.1"/>
    </source>
</evidence>
<reference evidence="2 3" key="1">
    <citation type="submission" date="2015-08" db="EMBL/GenBank/DDBJ databases">
        <title>Emmonsia species relationships and genome sequence.</title>
        <authorList>
            <person name="Cuomo C.A."/>
            <person name="Schwartz I.S."/>
            <person name="Kenyon C."/>
            <person name="De Hoog G.S."/>
            <person name="Govender N.P."/>
            <person name="Botha A."/>
            <person name="Moreno L."/>
            <person name="De Vries M."/>
            <person name="Munoz J.F."/>
            <person name="Stielow J.B."/>
        </authorList>
    </citation>
    <scope>NUCLEOTIDE SEQUENCE [LARGE SCALE GENOMIC DNA]</scope>
    <source>
        <strain evidence="2 3">EI222</strain>
    </source>
</reference>
<dbReference type="OrthoDB" id="288726at2759"/>
<evidence type="ECO:0000256" key="1">
    <source>
        <dbReference type="SAM" id="SignalP"/>
    </source>
</evidence>
<feature type="signal peptide" evidence="1">
    <location>
        <begin position="1"/>
        <end position="17"/>
    </location>
</feature>
<dbReference type="Gene3D" id="3.40.800.10">
    <property type="entry name" value="Ureohydrolase domain"/>
    <property type="match status" value="1"/>
</dbReference>
<proteinExistence type="predicted"/>
<dbReference type="STRING" id="1658174.A0A1J9QDB0"/>
<comment type="caution">
    <text evidence="2">The sequence shown here is derived from an EMBL/GenBank/DDBJ whole genome shotgun (WGS) entry which is preliminary data.</text>
</comment>
<sequence length="114" mass="12639">MRRSLFLLQLLAELNRAADIVFPPVAAIHGAASQARLGLEDTDTIDIVSDSQFYGLMTFANIPYVNCFVDSEAEKQRYDIAFMGAPFDTVCASSPKSSVQTTLPKNVLLYRPHR</sequence>
<name>A0A1J9QDB0_9EURO</name>
<dbReference type="AlphaFoldDB" id="A0A1J9QDB0"/>
<keyword evidence="3" id="KW-1185">Reference proteome</keyword>
<accession>A0A1J9QDB0</accession>
<dbReference type="VEuPathDB" id="FungiDB:ACJ73_02179"/>
<keyword evidence="1" id="KW-0732">Signal</keyword>
<protein>
    <submittedName>
        <fullName evidence="2">Uncharacterized protein</fullName>
    </submittedName>
</protein>
<dbReference type="Proteomes" id="UP000242791">
    <property type="component" value="Unassembled WGS sequence"/>
</dbReference>
<evidence type="ECO:0000313" key="3">
    <source>
        <dbReference type="Proteomes" id="UP000242791"/>
    </source>
</evidence>
<organism evidence="2 3">
    <name type="scientific">Blastomyces percursus</name>
    <dbReference type="NCBI Taxonomy" id="1658174"/>
    <lineage>
        <taxon>Eukaryota</taxon>
        <taxon>Fungi</taxon>
        <taxon>Dikarya</taxon>
        <taxon>Ascomycota</taxon>
        <taxon>Pezizomycotina</taxon>
        <taxon>Eurotiomycetes</taxon>
        <taxon>Eurotiomycetidae</taxon>
        <taxon>Onygenales</taxon>
        <taxon>Ajellomycetaceae</taxon>
        <taxon>Blastomyces</taxon>
    </lineage>
</organism>
<dbReference type="EMBL" id="LGTZ01000224">
    <property type="protein sequence ID" value="OJD26448.1"/>
    <property type="molecule type" value="Genomic_DNA"/>
</dbReference>
<feature type="chain" id="PRO_5012295158" evidence="1">
    <location>
        <begin position="18"/>
        <end position="114"/>
    </location>
</feature>